<evidence type="ECO:0008006" key="4">
    <source>
        <dbReference type="Google" id="ProtNLM"/>
    </source>
</evidence>
<accession>A0A1N7N4Q1</accession>
<keyword evidence="3" id="KW-1185">Reference proteome</keyword>
<keyword evidence="1" id="KW-0732">Signal</keyword>
<name>A0A1N7N4Q1_9BACT</name>
<dbReference type="Proteomes" id="UP000186026">
    <property type="component" value="Unassembled WGS sequence"/>
</dbReference>
<evidence type="ECO:0000313" key="3">
    <source>
        <dbReference type="Proteomes" id="UP000186026"/>
    </source>
</evidence>
<feature type="signal peptide" evidence="1">
    <location>
        <begin position="1"/>
        <end position="19"/>
    </location>
</feature>
<dbReference type="EMBL" id="FTOP01000008">
    <property type="protein sequence ID" value="SIS93357.1"/>
    <property type="molecule type" value="Genomic_DNA"/>
</dbReference>
<dbReference type="RefSeq" id="WP_076501329.1">
    <property type="nucleotide sequence ID" value="NZ_FTOP01000008.1"/>
</dbReference>
<proteinExistence type="predicted"/>
<gene>
    <name evidence="2" type="ORF">SAMN05421761_108161</name>
</gene>
<dbReference type="OrthoDB" id="838480at2"/>
<dbReference type="STRING" id="529505.SAMN05421761_108161"/>
<organism evidence="2 3">
    <name type="scientific">Belliella pelovolcani</name>
    <dbReference type="NCBI Taxonomy" id="529505"/>
    <lineage>
        <taxon>Bacteria</taxon>
        <taxon>Pseudomonadati</taxon>
        <taxon>Bacteroidota</taxon>
        <taxon>Cytophagia</taxon>
        <taxon>Cytophagales</taxon>
        <taxon>Cyclobacteriaceae</taxon>
        <taxon>Belliella</taxon>
    </lineage>
</organism>
<evidence type="ECO:0000256" key="1">
    <source>
        <dbReference type="SAM" id="SignalP"/>
    </source>
</evidence>
<dbReference type="AlphaFoldDB" id="A0A1N7N4Q1"/>
<protein>
    <recommendedName>
        <fullName evidence="4">Por secretion system C-terminal sorting domain-containing protein</fullName>
    </recommendedName>
</protein>
<feature type="chain" id="PRO_5012794722" description="Por secretion system C-terminal sorting domain-containing protein" evidence="1">
    <location>
        <begin position="20"/>
        <end position="194"/>
    </location>
</feature>
<reference evidence="3" key="1">
    <citation type="submission" date="2017-01" db="EMBL/GenBank/DDBJ databases">
        <authorList>
            <person name="Varghese N."/>
            <person name="Submissions S."/>
        </authorList>
    </citation>
    <scope>NUCLEOTIDE SEQUENCE [LARGE SCALE GENOMIC DNA]</scope>
    <source>
        <strain evidence="3">DSM 46698</strain>
    </source>
</reference>
<evidence type="ECO:0000313" key="2">
    <source>
        <dbReference type="EMBL" id="SIS93357.1"/>
    </source>
</evidence>
<sequence>MRLLTALTLAFSISFAALAEKKGTEGTVKLRKVDDSKVQLIYGVEPESMVTVKIFDSNNSLIHADQIKSKKAFSKAYDFSNLIPGKYQVGVFSKNGEIDHLELNLENEKVEPIVYSKLEKQEGNKYRLLVNALLPTDMTVDIYENNVLIYSEQLNDTKGFKKTYIFANGVGRSNANIEFYLRSEDGFSTLLAAK</sequence>